<proteinExistence type="predicted"/>
<dbReference type="Proteomes" id="UP000237274">
    <property type="component" value="Unassembled WGS sequence"/>
</dbReference>
<comment type="caution">
    <text evidence="1">The sequence shown here is derived from an EMBL/GenBank/DDBJ whole genome shotgun (WGS) entry which is preliminary data.</text>
</comment>
<dbReference type="SUPFAM" id="SSF47336">
    <property type="entry name" value="ACP-like"/>
    <property type="match status" value="1"/>
</dbReference>
<dbReference type="InterPro" id="IPR036736">
    <property type="entry name" value="ACP-like_sf"/>
</dbReference>
<accession>A0ABD6VKN7</accession>
<sequence>MKESFSVAESIRYFIENNITTFDDDIEFNDDTDIFLSGLVNSLFSMRLLCFIEGEFSLSVPDEYIERKNFSSIERMCHLVQILRRDAPVS</sequence>
<reference evidence="1 2" key="1">
    <citation type="submission" date="2017-01" db="EMBL/GenBank/DDBJ databases">
        <title>Comparative Genomics of 38 Pectobacterium strains comprising three species revealed the characteristics of Pectobacterium carotovorum.</title>
        <authorList>
            <person name="Xie H."/>
            <person name="Ma Y."/>
            <person name="Li X."/>
        </authorList>
    </citation>
    <scope>NUCLEOTIDE SEQUENCE [LARGE SCALE GENOMIC DNA]</scope>
    <source>
        <strain evidence="1 2">Q142</strain>
    </source>
</reference>
<gene>
    <name evidence="1" type="ORF">BV926_20510</name>
</gene>
<dbReference type="EMBL" id="MTAO01000022">
    <property type="protein sequence ID" value="POE23293.1"/>
    <property type="molecule type" value="Genomic_DNA"/>
</dbReference>
<dbReference type="RefSeq" id="WP_072014136.1">
    <property type="nucleotide sequence ID" value="NZ_JACDRW010000009.1"/>
</dbReference>
<evidence type="ECO:0000313" key="2">
    <source>
        <dbReference type="Proteomes" id="UP000237274"/>
    </source>
</evidence>
<evidence type="ECO:0000313" key="1">
    <source>
        <dbReference type="EMBL" id="POE23293.1"/>
    </source>
</evidence>
<organism evidence="1 2">
    <name type="scientific">Pectobacterium odoriferum</name>
    <dbReference type="NCBI Taxonomy" id="78398"/>
    <lineage>
        <taxon>Bacteria</taxon>
        <taxon>Pseudomonadati</taxon>
        <taxon>Pseudomonadota</taxon>
        <taxon>Gammaproteobacteria</taxon>
        <taxon>Enterobacterales</taxon>
        <taxon>Pectobacteriaceae</taxon>
        <taxon>Pectobacterium</taxon>
    </lineage>
</organism>
<dbReference type="Gene3D" id="1.10.1200.10">
    <property type="entry name" value="ACP-like"/>
    <property type="match status" value="1"/>
</dbReference>
<name>A0ABD6VKN7_9GAMM</name>
<dbReference type="AlphaFoldDB" id="A0ABD6VKN7"/>
<protein>
    <submittedName>
        <fullName evidence="1">Acyl carrier protein</fullName>
    </submittedName>
</protein>